<name>A0A6J6BA35_9ZZZZ</name>
<gene>
    <name evidence="1" type="ORF">UFOPK1410_00455</name>
</gene>
<dbReference type="InterPro" id="IPR013783">
    <property type="entry name" value="Ig-like_fold"/>
</dbReference>
<dbReference type="InterPro" id="IPR008964">
    <property type="entry name" value="Invasin/intimin_cell_adhesion"/>
</dbReference>
<dbReference type="AlphaFoldDB" id="A0A6J6BA35"/>
<reference evidence="1" key="1">
    <citation type="submission" date="2020-05" db="EMBL/GenBank/DDBJ databases">
        <authorList>
            <person name="Chiriac C."/>
            <person name="Salcher M."/>
            <person name="Ghai R."/>
            <person name="Kavagutti S V."/>
        </authorList>
    </citation>
    <scope>NUCLEOTIDE SEQUENCE</scope>
</reference>
<proteinExistence type="predicted"/>
<evidence type="ECO:0000313" key="1">
    <source>
        <dbReference type="EMBL" id="CAB4535891.1"/>
    </source>
</evidence>
<dbReference type="SUPFAM" id="SSF49373">
    <property type="entry name" value="Invasin/intimin cell-adhesion fragments"/>
    <property type="match status" value="1"/>
</dbReference>
<protein>
    <submittedName>
        <fullName evidence="1">Unannotated protein</fullName>
    </submittedName>
</protein>
<accession>A0A6J6BA35</accession>
<dbReference type="Gene3D" id="2.60.40.10">
    <property type="entry name" value="Immunoglobulins"/>
    <property type="match status" value="1"/>
</dbReference>
<sequence>MKRMFAAMAVFAMALAGIGIAVSPAAAAEPTMATIRLVSPVITASNAWDGAKDAADWVTKDYYKDGLRYYRYPVEAGSTTSLTYLATDQDGNPIANHAIKLAVNKQWSLSNAKMQVGDKTTVADPGMIIDGMTNGEGKVTFVLKNNNLGSEGDAIPTDRSKMPANSLYSQVAPKIFDTETKQIIDIVDLSYYKKAGAVDTSRNIRLIAEQKDLTLDTTDVSAWYNIAGSPAYLKWFTAGATSSLTYVVTEFDGVTPVPAGTTVWLNINQTVPEKRSNWLKADGSPLDAAKTAGHEGAVSGVTDAAGKVTFTLKNTNTQEEAENVRTEKNKWSCPTRGCAWNSDVANELATGFYPTLGGAVLEKYDRVWGHLVQMGAPEVSAAKLTDTATINAPKTVNFTIKNAIGEVVPGAVVQFSTNSKGTLASTSAVADAAGKVSVAASATAPGVQNVVVAYVDGRGIAGTAITAITWSEPKPVLSVSVAKRVVSVKATLAKGKKVTIYVNGKSVLVKTPTSYSATTYKYTAPKAGKYTVKITVVGGTTVTKVYTIK</sequence>
<organism evidence="1">
    <name type="scientific">freshwater metagenome</name>
    <dbReference type="NCBI Taxonomy" id="449393"/>
    <lineage>
        <taxon>unclassified sequences</taxon>
        <taxon>metagenomes</taxon>
        <taxon>ecological metagenomes</taxon>
    </lineage>
</organism>
<dbReference type="EMBL" id="CAEZSH010000039">
    <property type="protein sequence ID" value="CAB4535891.1"/>
    <property type="molecule type" value="Genomic_DNA"/>
</dbReference>